<proteinExistence type="predicted"/>
<sequence length="171" mass="19688">MGDFSDKSSEAKRFRIPVLCLLEYIKEAQEISSRQPPKRFRKPITEIGLKFEERSLSTTRTVMDKQEDARAASEHERIRRLMLEGVIDAPNDHRAIVYGDHNKRHGKKKRKKGKRQEVETQVGLQSSSRPSSTKSSLRGRTPDSRSQGKRVNIEEKENEVYSTSNEGKKAY</sequence>
<feature type="compositionally biased region" description="Basic residues" evidence="1">
    <location>
        <begin position="102"/>
        <end position="114"/>
    </location>
</feature>
<evidence type="ECO:0000256" key="1">
    <source>
        <dbReference type="SAM" id="MobiDB-lite"/>
    </source>
</evidence>
<evidence type="ECO:0000313" key="2">
    <source>
        <dbReference type="EMBL" id="WAR30329.1"/>
    </source>
</evidence>
<organism evidence="2 3">
    <name type="scientific">Mya arenaria</name>
    <name type="common">Soft-shell clam</name>
    <dbReference type="NCBI Taxonomy" id="6604"/>
    <lineage>
        <taxon>Eukaryota</taxon>
        <taxon>Metazoa</taxon>
        <taxon>Spiralia</taxon>
        <taxon>Lophotrochozoa</taxon>
        <taxon>Mollusca</taxon>
        <taxon>Bivalvia</taxon>
        <taxon>Autobranchia</taxon>
        <taxon>Heteroconchia</taxon>
        <taxon>Euheterodonta</taxon>
        <taxon>Imparidentia</taxon>
        <taxon>Neoheterodontei</taxon>
        <taxon>Myida</taxon>
        <taxon>Myoidea</taxon>
        <taxon>Myidae</taxon>
        <taxon>Mya</taxon>
    </lineage>
</organism>
<feature type="region of interest" description="Disordered" evidence="1">
    <location>
        <begin position="90"/>
        <end position="171"/>
    </location>
</feature>
<dbReference type="Proteomes" id="UP001164746">
    <property type="component" value="Chromosome 17"/>
</dbReference>
<dbReference type="EMBL" id="CP111028">
    <property type="protein sequence ID" value="WAR30329.1"/>
    <property type="molecule type" value="Genomic_DNA"/>
</dbReference>
<reference evidence="2" key="1">
    <citation type="submission" date="2022-11" db="EMBL/GenBank/DDBJ databases">
        <title>Centuries of genome instability and evolution in soft-shell clam transmissible cancer (bioRxiv).</title>
        <authorList>
            <person name="Hart S.F.M."/>
            <person name="Yonemitsu M.A."/>
            <person name="Giersch R.M."/>
            <person name="Beal B.F."/>
            <person name="Arriagada G."/>
            <person name="Davis B.W."/>
            <person name="Ostrander E.A."/>
            <person name="Goff S.P."/>
            <person name="Metzger M.J."/>
        </authorList>
    </citation>
    <scope>NUCLEOTIDE SEQUENCE</scope>
    <source>
        <strain evidence="2">MELC-2E11</strain>
        <tissue evidence="2">Siphon/mantle</tissue>
    </source>
</reference>
<accession>A0ABY7G9V5</accession>
<gene>
    <name evidence="2" type="ORF">MAR_032871</name>
</gene>
<evidence type="ECO:0000313" key="3">
    <source>
        <dbReference type="Proteomes" id="UP001164746"/>
    </source>
</evidence>
<keyword evidence="3" id="KW-1185">Reference proteome</keyword>
<name>A0ABY7G9V5_MYAAR</name>
<feature type="compositionally biased region" description="Low complexity" evidence="1">
    <location>
        <begin position="126"/>
        <end position="136"/>
    </location>
</feature>
<protein>
    <submittedName>
        <fullName evidence="2">Uncharacterized protein</fullName>
    </submittedName>
</protein>